<reference evidence="1" key="1">
    <citation type="submission" date="2024-02" db="EMBL/GenBank/DDBJ databases">
        <authorList>
            <consortium name="ELIXIR-Norway"/>
            <consortium name="Elixir Norway"/>
        </authorList>
    </citation>
    <scope>NUCLEOTIDE SEQUENCE</scope>
</reference>
<organism evidence="1 2">
    <name type="scientific">Sphagnum jensenii</name>
    <dbReference type="NCBI Taxonomy" id="128206"/>
    <lineage>
        <taxon>Eukaryota</taxon>
        <taxon>Viridiplantae</taxon>
        <taxon>Streptophyta</taxon>
        <taxon>Embryophyta</taxon>
        <taxon>Bryophyta</taxon>
        <taxon>Sphagnophytina</taxon>
        <taxon>Sphagnopsida</taxon>
        <taxon>Sphagnales</taxon>
        <taxon>Sphagnaceae</taxon>
        <taxon>Sphagnum</taxon>
    </lineage>
</organism>
<dbReference type="Proteomes" id="UP001497444">
    <property type="component" value="Chromosome 16"/>
</dbReference>
<protein>
    <recommendedName>
        <fullName evidence="3">Tryptophan synthase beta chain-like PALP domain-containing protein</fullName>
    </recommendedName>
</protein>
<dbReference type="Gene3D" id="3.40.50.1100">
    <property type="match status" value="1"/>
</dbReference>
<dbReference type="InterPro" id="IPR036052">
    <property type="entry name" value="TrpB-like_PALP_sf"/>
</dbReference>
<keyword evidence="2" id="KW-1185">Reference proteome</keyword>
<dbReference type="InterPro" id="IPR050214">
    <property type="entry name" value="Cys_Synth/Cystath_Beta-Synth"/>
</dbReference>
<accession>A0ABP0WCD1</accession>
<dbReference type="PANTHER" id="PTHR10314">
    <property type="entry name" value="CYSTATHIONINE BETA-SYNTHASE"/>
    <property type="match status" value="1"/>
</dbReference>
<name>A0ABP0WCD1_9BRYO</name>
<evidence type="ECO:0000313" key="1">
    <source>
        <dbReference type="EMBL" id="CAK9264488.1"/>
    </source>
</evidence>
<gene>
    <name evidence="1" type="ORF">CSSPJE1EN1_LOCUS9966</name>
</gene>
<evidence type="ECO:0008006" key="3">
    <source>
        <dbReference type="Google" id="ProtNLM"/>
    </source>
</evidence>
<dbReference type="EMBL" id="OZ020111">
    <property type="protein sequence ID" value="CAK9264488.1"/>
    <property type="molecule type" value="Genomic_DNA"/>
</dbReference>
<evidence type="ECO:0000313" key="2">
    <source>
        <dbReference type="Proteomes" id="UP001497444"/>
    </source>
</evidence>
<dbReference type="SUPFAM" id="SSF53686">
    <property type="entry name" value="Tryptophan synthase beta subunit-like PLP-dependent enzymes"/>
    <property type="match status" value="1"/>
</dbReference>
<sequence length="156" mass="16256">MILDAVEKGLITPGKTVLVDITGGTVTGAGQYQKSKKPSIQVGTVQPAESAVLSGGEKGLHQIQGIGAGIIPELLDICMLDCIMTETVPSRSLSLEEGLLVGISSGAAFAAALQIAKEPENAGKLIVVIFPSSAECYLSTTLFTNIKEECEKWPVL</sequence>
<proteinExistence type="predicted"/>